<evidence type="ECO:0000256" key="11">
    <source>
        <dbReference type="SAM" id="MobiDB-lite"/>
    </source>
</evidence>
<evidence type="ECO:0000256" key="6">
    <source>
        <dbReference type="ARBA" id="ARBA00022927"/>
    </source>
</evidence>
<dbReference type="Proteomes" id="UP001046870">
    <property type="component" value="Chromosome 23"/>
</dbReference>
<dbReference type="AlphaFoldDB" id="A0A9D3PAF8"/>
<dbReference type="PANTHER" id="PTHR44390:SF1">
    <property type="entry name" value="CENTROSOMAL PROTEIN OF 41 KDA"/>
    <property type="match status" value="1"/>
</dbReference>
<keyword evidence="8" id="KW-0206">Cytoskeleton</keyword>
<protein>
    <recommendedName>
        <fullName evidence="12">Rhodanese domain-containing protein</fullName>
    </recommendedName>
</protein>
<dbReference type="SUPFAM" id="SSF52821">
    <property type="entry name" value="Rhodanese/Cell cycle control phosphatase"/>
    <property type="match status" value="1"/>
</dbReference>
<dbReference type="PANTHER" id="PTHR44390">
    <property type="entry name" value="CENTROSOMAL PROTEIN OF 41 KDA"/>
    <property type="match status" value="1"/>
</dbReference>
<dbReference type="GO" id="GO:0005813">
    <property type="term" value="C:centrosome"/>
    <property type="evidence" value="ECO:0007669"/>
    <property type="project" value="UniProtKB-SubCell"/>
</dbReference>
<feature type="compositionally biased region" description="Polar residues" evidence="11">
    <location>
        <begin position="166"/>
        <end position="181"/>
    </location>
</feature>
<feature type="region of interest" description="Disordered" evidence="11">
    <location>
        <begin position="135"/>
        <end position="181"/>
    </location>
</feature>
<comment type="subcellular location">
    <subcellularLocation>
        <location evidence="1">Cytoplasm</location>
        <location evidence="1">Cytoskeleton</location>
        <location evidence="1">Cilium basal body</location>
    </subcellularLocation>
    <subcellularLocation>
        <location evidence="2">Cytoplasm</location>
        <location evidence="2">Cytoskeleton</location>
        <location evidence="2">Microtubule organizing center</location>
        <location evidence="2">Centrosome</location>
    </subcellularLocation>
</comment>
<keyword evidence="5" id="KW-0970">Cilium biogenesis/degradation</keyword>
<organism evidence="13 14">
    <name type="scientific">Megalops atlanticus</name>
    <name type="common">Tarpon</name>
    <name type="synonym">Clupea gigantea</name>
    <dbReference type="NCBI Taxonomy" id="7932"/>
    <lineage>
        <taxon>Eukaryota</taxon>
        <taxon>Metazoa</taxon>
        <taxon>Chordata</taxon>
        <taxon>Craniata</taxon>
        <taxon>Vertebrata</taxon>
        <taxon>Euteleostomi</taxon>
        <taxon>Actinopterygii</taxon>
        <taxon>Neopterygii</taxon>
        <taxon>Teleostei</taxon>
        <taxon>Elopiformes</taxon>
        <taxon>Megalopidae</taxon>
        <taxon>Megalops</taxon>
    </lineage>
</organism>
<evidence type="ECO:0000256" key="2">
    <source>
        <dbReference type="ARBA" id="ARBA00004300"/>
    </source>
</evidence>
<evidence type="ECO:0000256" key="4">
    <source>
        <dbReference type="ARBA" id="ARBA00022490"/>
    </source>
</evidence>
<keyword evidence="6" id="KW-0653">Protein transport</keyword>
<dbReference type="GO" id="GO:0015031">
    <property type="term" value="P:protein transport"/>
    <property type="evidence" value="ECO:0007669"/>
    <property type="project" value="UniProtKB-KW"/>
</dbReference>
<evidence type="ECO:0000256" key="10">
    <source>
        <dbReference type="ARBA" id="ARBA00038465"/>
    </source>
</evidence>
<dbReference type="GO" id="GO:0036064">
    <property type="term" value="C:ciliary basal body"/>
    <property type="evidence" value="ECO:0007669"/>
    <property type="project" value="TreeGrafter"/>
</dbReference>
<dbReference type="Pfam" id="PF00581">
    <property type="entry name" value="Rhodanese"/>
    <property type="match status" value="1"/>
</dbReference>
<keyword evidence="7" id="KW-0969">Cilium</keyword>
<feature type="compositionally biased region" description="Low complexity" evidence="11">
    <location>
        <begin position="139"/>
        <end position="165"/>
    </location>
</feature>
<keyword evidence="9" id="KW-0966">Cell projection</keyword>
<evidence type="ECO:0000313" key="14">
    <source>
        <dbReference type="Proteomes" id="UP001046870"/>
    </source>
</evidence>
<comment type="caution">
    <text evidence="13">The sequence shown here is derived from an EMBL/GenBank/DDBJ whole genome shotgun (WGS) entry which is preliminary data.</text>
</comment>
<dbReference type="CDD" id="cd00158">
    <property type="entry name" value="RHOD"/>
    <property type="match status" value="1"/>
</dbReference>
<dbReference type="OrthoDB" id="70250at2759"/>
<accession>A0A9D3PAF8</accession>
<dbReference type="InterPro" id="IPR001763">
    <property type="entry name" value="Rhodanese-like_dom"/>
</dbReference>
<keyword evidence="4" id="KW-0963">Cytoplasm</keyword>
<evidence type="ECO:0000256" key="5">
    <source>
        <dbReference type="ARBA" id="ARBA00022794"/>
    </source>
</evidence>
<evidence type="ECO:0000256" key="9">
    <source>
        <dbReference type="ARBA" id="ARBA00023273"/>
    </source>
</evidence>
<dbReference type="InterPro" id="IPR051889">
    <property type="entry name" value="CEP41"/>
</dbReference>
<keyword evidence="14" id="KW-1185">Reference proteome</keyword>
<sequence>MWHHVLSAYSYPVATLSRTMDPYTKEVLEYKNVPGKIIIVYDEDERIASVAATTMCERGFENVFMLSGGLRVIAKKFPEGMTTGSLPTHFLRSAASHRSLLRGPLRHESRPAEVKWRFTSEDLRKIQQYQEEMLMPTASNSQVTLSSKSSSLSKSSSSRSQRVSSAAGTDSSRSQSSRPWR</sequence>
<keyword evidence="3" id="KW-0813">Transport</keyword>
<evidence type="ECO:0000313" key="13">
    <source>
        <dbReference type="EMBL" id="KAG7455771.1"/>
    </source>
</evidence>
<dbReference type="InterPro" id="IPR036873">
    <property type="entry name" value="Rhodanese-like_dom_sf"/>
</dbReference>
<gene>
    <name evidence="13" type="ORF">MATL_G00244630</name>
</gene>
<evidence type="ECO:0000259" key="12">
    <source>
        <dbReference type="PROSITE" id="PS50206"/>
    </source>
</evidence>
<dbReference type="GO" id="GO:0060271">
    <property type="term" value="P:cilium assembly"/>
    <property type="evidence" value="ECO:0007669"/>
    <property type="project" value="TreeGrafter"/>
</dbReference>
<evidence type="ECO:0000256" key="1">
    <source>
        <dbReference type="ARBA" id="ARBA00004120"/>
    </source>
</evidence>
<dbReference type="EMBL" id="JAFDVH010000023">
    <property type="protein sequence ID" value="KAG7455771.1"/>
    <property type="molecule type" value="Genomic_DNA"/>
</dbReference>
<dbReference type="PROSITE" id="PS50206">
    <property type="entry name" value="RHODANESE_3"/>
    <property type="match status" value="1"/>
</dbReference>
<evidence type="ECO:0000256" key="8">
    <source>
        <dbReference type="ARBA" id="ARBA00023212"/>
    </source>
</evidence>
<evidence type="ECO:0000256" key="7">
    <source>
        <dbReference type="ARBA" id="ARBA00023069"/>
    </source>
</evidence>
<proteinExistence type="inferred from homology"/>
<evidence type="ECO:0000256" key="3">
    <source>
        <dbReference type="ARBA" id="ARBA00022448"/>
    </source>
</evidence>
<dbReference type="Gene3D" id="3.40.250.10">
    <property type="entry name" value="Rhodanese-like domain"/>
    <property type="match status" value="1"/>
</dbReference>
<comment type="similarity">
    <text evidence="10">Belongs to the CEP41 family.</text>
</comment>
<feature type="domain" description="Rhodanese" evidence="12">
    <location>
        <begin position="4"/>
        <end position="82"/>
    </location>
</feature>
<reference evidence="13" key="1">
    <citation type="submission" date="2021-01" db="EMBL/GenBank/DDBJ databases">
        <authorList>
            <person name="Zahm M."/>
            <person name="Roques C."/>
            <person name="Cabau C."/>
            <person name="Klopp C."/>
            <person name="Donnadieu C."/>
            <person name="Jouanno E."/>
            <person name="Lampietro C."/>
            <person name="Louis A."/>
            <person name="Herpin A."/>
            <person name="Echchiki A."/>
            <person name="Berthelot C."/>
            <person name="Parey E."/>
            <person name="Roest-Crollius H."/>
            <person name="Braasch I."/>
            <person name="Postlethwait J."/>
            <person name="Bobe J."/>
            <person name="Montfort J."/>
            <person name="Bouchez O."/>
            <person name="Begum T."/>
            <person name="Mejri S."/>
            <person name="Adams A."/>
            <person name="Chen W.-J."/>
            <person name="Guiguen Y."/>
        </authorList>
    </citation>
    <scope>NUCLEOTIDE SEQUENCE</scope>
    <source>
        <strain evidence="13">YG-15Mar2019-1</strain>
        <tissue evidence="13">Brain</tissue>
    </source>
</reference>
<name>A0A9D3PAF8_MEGAT</name>